<gene>
    <name evidence="1" type="ORF">K470DRAFT_197936</name>
</gene>
<dbReference type="Proteomes" id="UP000799421">
    <property type="component" value="Unassembled WGS sequence"/>
</dbReference>
<evidence type="ECO:0000313" key="1">
    <source>
        <dbReference type="EMBL" id="KAF2864285.1"/>
    </source>
</evidence>
<accession>A0A6A7CBF9</accession>
<reference evidence="1" key="1">
    <citation type="journal article" date="2020" name="Stud. Mycol.">
        <title>101 Dothideomycetes genomes: a test case for predicting lifestyles and emergence of pathogens.</title>
        <authorList>
            <person name="Haridas S."/>
            <person name="Albert R."/>
            <person name="Binder M."/>
            <person name="Bloem J."/>
            <person name="Labutti K."/>
            <person name="Salamov A."/>
            <person name="Andreopoulos B."/>
            <person name="Baker S."/>
            <person name="Barry K."/>
            <person name="Bills G."/>
            <person name="Bluhm B."/>
            <person name="Cannon C."/>
            <person name="Castanera R."/>
            <person name="Culley D."/>
            <person name="Daum C."/>
            <person name="Ezra D."/>
            <person name="Gonzalez J."/>
            <person name="Henrissat B."/>
            <person name="Kuo A."/>
            <person name="Liang C."/>
            <person name="Lipzen A."/>
            <person name="Lutzoni F."/>
            <person name="Magnuson J."/>
            <person name="Mondo S."/>
            <person name="Nolan M."/>
            <person name="Ohm R."/>
            <person name="Pangilinan J."/>
            <person name="Park H.-J."/>
            <person name="Ramirez L."/>
            <person name="Alfaro M."/>
            <person name="Sun H."/>
            <person name="Tritt A."/>
            <person name="Yoshinaga Y."/>
            <person name="Zwiers L.-H."/>
            <person name="Turgeon B."/>
            <person name="Goodwin S."/>
            <person name="Spatafora J."/>
            <person name="Crous P."/>
            <person name="Grigoriev I."/>
        </authorList>
    </citation>
    <scope>NUCLEOTIDE SEQUENCE</scope>
    <source>
        <strain evidence="1">CBS 480.64</strain>
    </source>
</reference>
<dbReference type="AlphaFoldDB" id="A0A6A7CBF9"/>
<feature type="non-terminal residue" evidence="1">
    <location>
        <position position="132"/>
    </location>
</feature>
<dbReference type="OrthoDB" id="5409477at2759"/>
<dbReference type="EMBL" id="MU005957">
    <property type="protein sequence ID" value="KAF2864285.1"/>
    <property type="molecule type" value="Genomic_DNA"/>
</dbReference>
<keyword evidence="2" id="KW-1185">Reference proteome</keyword>
<protein>
    <submittedName>
        <fullName evidence="1">Uncharacterized protein</fullName>
    </submittedName>
</protein>
<organism evidence="1 2">
    <name type="scientific">Piedraia hortae CBS 480.64</name>
    <dbReference type="NCBI Taxonomy" id="1314780"/>
    <lineage>
        <taxon>Eukaryota</taxon>
        <taxon>Fungi</taxon>
        <taxon>Dikarya</taxon>
        <taxon>Ascomycota</taxon>
        <taxon>Pezizomycotina</taxon>
        <taxon>Dothideomycetes</taxon>
        <taxon>Dothideomycetidae</taxon>
        <taxon>Capnodiales</taxon>
        <taxon>Piedraiaceae</taxon>
        <taxon>Piedraia</taxon>
    </lineage>
</organism>
<proteinExistence type="predicted"/>
<evidence type="ECO:0000313" key="2">
    <source>
        <dbReference type="Proteomes" id="UP000799421"/>
    </source>
</evidence>
<sequence length="132" mass="15395">SCAICGAPANCHHESEALAVAIAQAQARWWSKISTITDWVFTHAQNEVNAMYQDYSSSRLRQYRSHVESIPYYQMFVQHHGNPPLHPMDLGHIHAEMDRAAAIYKEGIDRDWRECVQKYPHVLDKWYQRVEV</sequence>
<feature type="non-terminal residue" evidence="1">
    <location>
        <position position="1"/>
    </location>
</feature>
<name>A0A6A7CBF9_9PEZI</name>